<accession>A0A3L6SNK9</accession>
<protein>
    <recommendedName>
        <fullName evidence="7">Disease resistance protein RPM1-like</fullName>
    </recommendedName>
</protein>
<keyword evidence="2" id="KW-0611">Plant defense</keyword>
<dbReference type="InterPro" id="IPR036388">
    <property type="entry name" value="WH-like_DNA-bd_sf"/>
</dbReference>
<dbReference type="PANTHER" id="PTHR23155">
    <property type="entry name" value="DISEASE RESISTANCE PROTEIN RP"/>
    <property type="match status" value="1"/>
</dbReference>
<dbReference type="Pfam" id="PF23598">
    <property type="entry name" value="LRR_14"/>
    <property type="match status" value="2"/>
</dbReference>
<dbReference type="Gene3D" id="1.10.10.10">
    <property type="entry name" value="Winged helix-like DNA-binding domain superfamily/Winged helix DNA-binding domain"/>
    <property type="match status" value="1"/>
</dbReference>
<keyword evidence="1" id="KW-0677">Repeat</keyword>
<dbReference type="OrthoDB" id="687531at2759"/>
<feature type="domain" description="Disease resistance R13L4/SHOC-2-like LRR" evidence="4">
    <location>
        <begin position="125"/>
        <end position="226"/>
    </location>
</feature>
<name>A0A3L6SNK9_PANMI</name>
<comment type="caution">
    <text evidence="5">The sequence shown here is derived from an EMBL/GenBank/DDBJ whole genome shotgun (WGS) entry which is preliminary data.</text>
</comment>
<feature type="domain" description="Disease resistance R13L4/SHOC-2-like LRR" evidence="4">
    <location>
        <begin position="262"/>
        <end position="490"/>
    </location>
</feature>
<dbReference type="GO" id="GO:0098542">
    <property type="term" value="P:defense response to other organism"/>
    <property type="evidence" value="ECO:0007669"/>
    <property type="project" value="TreeGrafter"/>
</dbReference>
<dbReference type="InterPro" id="IPR044974">
    <property type="entry name" value="Disease_R_plants"/>
</dbReference>
<evidence type="ECO:0000256" key="1">
    <source>
        <dbReference type="ARBA" id="ARBA00022737"/>
    </source>
</evidence>
<evidence type="ECO:0000256" key="2">
    <source>
        <dbReference type="ARBA" id="ARBA00022821"/>
    </source>
</evidence>
<dbReference type="Pfam" id="PF23559">
    <property type="entry name" value="WHD_DRP"/>
    <property type="match status" value="1"/>
</dbReference>
<evidence type="ECO:0000313" key="5">
    <source>
        <dbReference type="EMBL" id="RLN24216.1"/>
    </source>
</evidence>
<organism evidence="5 6">
    <name type="scientific">Panicum miliaceum</name>
    <name type="common">Proso millet</name>
    <name type="synonym">Broomcorn millet</name>
    <dbReference type="NCBI Taxonomy" id="4540"/>
    <lineage>
        <taxon>Eukaryota</taxon>
        <taxon>Viridiplantae</taxon>
        <taxon>Streptophyta</taxon>
        <taxon>Embryophyta</taxon>
        <taxon>Tracheophyta</taxon>
        <taxon>Spermatophyta</taxon>
        <taxon>Magnoliopsida</taxon>
        <taxon>Liliopsida</taxon>
        <taxon>Poales</taxon>
        <taxon>Poaceae</taxon>
        <taxon>PACMAD clade</taxon>
        <taxon>Panicoideae</taxon>
        <taxon>Panicodae</taxon>
        <taxon>Paniceae</taxon>
        <taxon>Panicinae</taxon>
        <taxon>Panicum</taxon>
        <taxon>Panicum sect. Panicum</taxon>
    </lineage>
</organism>
<proteinExistence type="predicted"/>
<evidence type="ECO:0000259" key="3">
    <source>
        <dbReference type="Pfam" id="PF23559"/>
    </source>
</evidence>
<feature type="domain" description="Disease resistance protein winged helix" evidence="3">
    <location>
        <begin position="3"/>
        <end position="76"/>
    </location>
</feature>
<reference evidence="6" key="1">
    <citation type="journal article" date="2019" name="Nat. Commun.">
        <title>The genome of broomcorn millet.</title>
        <authorList>
            <person name="Zou C."/>
            <person name="Miki D."/>
            <person name="Li D."/>
            <person name="Tang Q."/>
            <person name="Xiao L."/>
            <person name="Rajput S."/>
            <person name="Deng P."/>
            <person name="Jia W."/>
            <person name="Huang R."/>
            <person name="Zhang M."/>
            <person name="Sun Y."/>
            <person name="Hu J."/>
            <person name="Fu X."/>
            <person name="Schnable P.S."/>
            <person name="Li F."/>
            <person name="Zhang H."/>
            <person name="Feng B."/>
            <person name="Zhu X."/>
            <person name="Liu R."/>
            <person name="Schnable J.C."/>
            <person name="Zhu J.-K."/>
            <person name="Zhang H."/>
        </authorList>
    </citation>
    <scope>NUCLEOTIDE SEQUENCE [LARGE SCALE GENOMIC DNA]</scope>
</reference>
<evidence type="ECO:0008006" key="7">
    <source>
        <dbReference type="Google" id="ProtNLM"/>
    </source>
</evidence>
<dbReference type="PANTHER" id="PTHR23155:SF1114">
    <property type="entry name" value="OS02G0475500 PROTEIN"/>
    <property type="match status" value="1"/>
</dbReference>
<dbReference type="Gene3D" id="3.80.10.10">
    <property type="entry name" value="Ribonuclease Inhibitor"/>
    <property type="match status" value="1"/>
</dbReference>
<dbReference type="AlphaFoldDB" id="A0A3L6SNK9"/>
<keyword evidence="6" id="KW-1185">Reference proteome</keyword>
<dbReference type="STRING" id="4540.A0A3L6SNK9"/>
<sequence>MSIFPEDQKVSRRRLIWRWAAEGYSREFRDKSSEEIADGYFVELIERSMILPSRESIHSRKEIDCCQVHDLMSEIAVSNSEEENLVFRLEEGCSSKPHGMARHLAIGRDWEGDKGEFESLVDLSHVRSLTVFGRWRPFFISDKMRFLRVLDLEGTLGLLDHHLEHIGKLLHLRYLSVRGCNDIVRLPDSLGNLSQLEALDVAFTSIFKLPKAITKLRKLKYLRAASVEQDDDDETAVGDLNRRDVWDFFCCAMIPVMMSNQGPTRVPRGIRKLKALHTLGMVNVAWDKAILQDIGRLTRLRKLVVTGIGKKNGQELCLVISNFGCLESLLVQYRGDAGLQGCLDAMLSPPKNLQSLKLYGNLVRLPEWISGLHNLVKLTLRSSWISEPGATMEALGKLPNLGSLRLCAKSFQGEELRLSFCPEAFPSLTVLSLINIDGLKSVEFEEGAMFMLQMLWFQGSCEEADAGLFSGLSFLPNLKEFMLHIQTYKDSFMEDVRGQLNKNQNGPVLKRWQ</sequence>
<dbReference type="SUPFAM" id="SSF52058">
    <property type="entry name" value="L domain-like"/>
    <property type="match status" value="1"/>
</dbReference>
<dbReference type="Proteomes" id="UP000275267">
    <property type="component" value="Unassembled WGS sequence"/>
</dbReference>
<dbReference type="InterPro" id="IPR055414">
    <property type="entry name" value="LRR_R13L4/SHOC2-like"/>
</dbReference>
<dbReference type="InterPro" id="IPR032675">
    <property type="entry name" value="LRR_dom_sf"/>
</dbReference>
<dbReference type="InterPro" id="IPR058922">
    <property type="entry name" value="WHD_DRP"/>
</dbReference>
<gene>
    <name evidence="5" type="ORF">C2845_PM07G11960</name>
</gene>
<dbReference type="EMBL" id="PQIB02000004">
    <property type="protein sequence ID" value="RLN24216.1"/>
    <property type="molecule type" value="Genomic_DNA"/>
</dbReference>
<evidence type="ECO:0000259" key="4">
    <source>
        <dbReference type="Pfam" id="PF23598"/>
    </source>
</evidence>
<evidence type="ECO:0000313" key="6">
    <source>
        <dbReference type="Proteomes" id="UP000275267"/>
    </source>
</evidence>